<feature type="coiled-coil region" evidence="1">
    <location>
        <begin position="515"/>
        <end position="638"/>
    </location>
</feature>
<organism evidence="3 4">
    <name type="scientific">Aduncisulcus paluster</name>
    <dbReference type="NCBI Taxonomy" id="2918883"/>
    <lineage>
        <taxon>Eukaryota</taxon>
        <taxon>Metamonada</taxon>
        <taxon>Carpediemonas-like organisms</taxon>
        <taxon>Aduncisulcus</taxon>
    </lineage>
</organism>
<feature type="coiled-coil region" evidence="1">
    <location>
        <begin position="60"/>
        <end position="152"/>
    </location>
</feature>
<feature type="coiled-coil region" evidence="1">
    <location>
        <begin position="411"/>
        <end position="439"/>
    </location>
</feature>
<accession>A0ABQ5K076</accession>
<name>A0ABQ5K076_9EUKA</name>
<feature type="coiled-coil region" evidence="1">
    <location>
        <begin position="1736"/>
        <end position="1775"/>
    </location>
</feature>
<sequence length="2219" mass="260598">RRESEKDLEARLTSQKEHFDALLSEKTAQIESSEKQREIDLIALQRTITERVAAARDAAQKETEHQLDRLHTKYENLIREELTSSDEAMKAELATLEKKRSEVESKRKEMLEAIEAEREKMLMAMNARVRALQAAEMKRVEAENQARQKQVATDQAAFEATVKSNNEKFRTEISELILKERQAMAEIRASAEAEADGLYQERLAEISSKEKDIVQREKDKANEVILARETHFVTVKKQLQGELEAVRQEGEEKVLAVHREYEKKRLEVIEDARKEAEEVLSKEREHFSSLLRSKDENIAELTKKMEEDKTGAEIQSQDKIRAVSTLADEKVSQIRKKTESEKEKIEKENSLREEESRRVWDNERRHLVQRHKVEMQQIKEKHNEEMQGVGAERRKEGEAWAHAAIARAVNEEQVRADAEEMAQKKIEAKEKEYDKRTKERIQTVEAARKDEREELLGKVSEAYRRAEERRAKGSESAEEKERVFKEKAMKELDELLVKRSEQLDIAIAKIKDEHKQQVEEIIDNGKRDLEDVRDSTTLVITQNTEKFTAIMEKQRVKLNEEREAFRKHEAQVLSDAADERRRYGNSVRVSVASEMKKQVKEERDARVKEREEMSKVYLDNLSKERKEAVSREERVRETLSNQLIEKDKDLQLALSNQRSVFDREKEAGEAQHQKELEQVRDGVKEAESRMETRFESRSEKLLESHRIFMTSLESKHTNEVALRDKRISELSQAKAELDVQKEAQVASITVKFQKQLEVRSASENERIESVRKEEEMERQKLQRECDRKIQAIEASVESRVSAVRTEMDKLMKQVKDAQKQKDEKRKKALVTEWTRLREEEDAIRSALEAKKKEILNTHRAMASDIVKEERSRVDNELAQMREEIVRSDRALHEKLMSERSSLEHQRAQYESKVRMASETLIDAEKKRMEERVQQLKDELFAEREKSLAENTQVQADAENSVLEMQKQLRSEEEERMERFRKIVEDEAIAQGEQLVAKQREYLSQESMRRRVLELSRCEFEESVRKRYTAILAQESQALQETVRESKDMTERLISEQREANRKREEAMIESFEKEKSLLSSEEKKRREEEFQLLRDDLAAREAIVASSWAQLKDREAAILRSSEVSQQKYEDELRSKYNNMISLFLEEQKEVHSRVVSELESVTSEMRKSVEEERERVVEMKERLGEELRAEMEKRLAREMERIAQKEVTIEAEKKERAKREETHKSELEAHIRAKAKETEERFAKVFEEAQEKNEKMLSAKLENERVEMKKEVNKAYVTVTDQKKELEEEFIAKKRQVEEEMDAALQQESANGREAIAKEVEQQVQLRDDQHKNHISEISRIEASCERRITDIRTECEESLKTRDEEHASKLKAVKKEVERERILLQAQYEQDRARMTAETVATEAETRADFESRLEREREDLAAKLKERAEEMTRKNEAKSEERRHEREQERESRTKFELNTQARFDRMFMAKKAALEQELASGKEHDRVICLQHYEAQLREGKAEDARIRGKDAVQIREDMRERGDANLREWNDKLEDIRAKFDKEFVSREEIHAEKVQEMKKKCADGIQTVEKDCIVRIEAATTANNKTIERLQANHSESRASLLKSHTHTLQQLEEQHEARVASVKQGAVDKEAQMKKEFALEKKELIDGIEIRIKAVQDERAKAMDEAKERHEAEICAVQSAMEEQRVTISHDREVYRSQLESQYIAREQTQSARHEAIMRQREEKHIERVKQVEKLCDKKIEAIEEEVEERATNRVQAATLDAQMAKEEAEKEIKARQLEHQESIDIEYEKQKKLTEENLALQEKLGGQELRVKKIAQMYKTWKSDFIVENDKIVADTLKEKDELVCRLESELRENQFIEEEAKRGEELKRRELEQRHSEEMSRVLRTVREEKEDRRRRDARVKEEKLRGQAQLKHTREKIRQLWEMLEVGSHDVAKFLASFSQFVEYCPAVVSVCDEELRRLTDLAPIFELVTRREFVKNRIFAFNSAANDPDKYHGADSARFIREGKQRQEFRNEIGRINDQLGTLLKQYESRYQRPFIYREKHYLDVMASDMHELDAAAMGSTLVRRGSRSSISMKRGSISVSDLRGKNVRRGTGTVVPSRRQHPPQLSSRMTVVTLRGRVVRDCYCTSFSCTCSLPAAQPVLSISIIVPVDIKYCILQHHHPTCSCEKIRKPTCSREKPISEQHRMLRIIILMILTYLFLDPTVRSIFI</sequence>
<feature type="non-terminal residue" evidence="3">
    <location>
        <position position="1"/>
    </location>
</feature>
<proteinExistence type="predicted"/>
<feature type="region of interest" description="Disordered" evidence="2">
    <location>
        <begin position="1429"/>
        <end position="1457"/>
    </location>
</feature>
<evidence type="ECO:0000256" key="1">
    <source>
        <dbReference type="SAM" id="Coils"/>
    </source>
</evidence>
<evidence type="ECO:0000313" key="3">
    <source>
        <dbReference type="EMBL" id="GKT24199.1"/>
    </source>
</evidence>
<comment type="caution">
    <text evidence="3">The sequence shown here is derived from an EMBL/GenBank/DDBJ whole genome shotgun (WGS) entry which is preliminary data.</text>
</comment>
<feature type="coiled-coil region" evidence="1">
    <location>
        <begin position="863"/>
        <end position="974"/>
    </location>
</feature>
<gene>
    <name evidence="3" type="ORF">ADUPG1_012660</name>
</gene>
<feature type="coiled-coil region" evidence="1">
    <location>
        <begin position="1045"/>
        <end position="1081"/>
    </location>
</feature>
<feature type="region of interest" description="Disordered" evidence="2">
    <location>
        <begin position="335"/>
        <end position="359"/>
    </location>
</feature>
<dbReference type="EMBL" id="BQXS01012510">
    <property type="protein sequence ID" value="GKT24199.1"/>
    <property type="molecule type" value="Genomic_DNA"/>
</dbReference>
<feature type="coiled-coil region" evidence="1">
    <location>
        <begin position="1163"/>
        <end position="1308"/>
    </location>
</feature>
<feature type="coiled-coil region" evidence="1">
    <location>
        <begin position="1848"/>
        <end position="1875"/>
    </location>
</feature>
<evidence type="ECO:0000256" key="2">
    <source>
        <dbReference type="SAM" id="MobiDB-lite"/>
    </source>
</evidence>
<keyword evidence="4" id="KW-1185">Reference proteome</keyword>
<feature type="region of interest" description="Disordered" evidence="2">
    <location>
        <begin position="662"/>
        <end position="683"/>
    </location>
</feature>
<feature type="coiled-coil region" evidence="1">
    <location>
        <begin position="753"/>
        <end position="827"/>
    </location>
</feature>
<keyword evidence="1" id="KW-0175">Coiled coil</keyword>
<feature type="region of interest" description="Disordered" evidence="2">
    <location>
        <begin position="374"/>
        <end position="397"/>
    </location>
</feature>
<feature type="coiled-coil region" evidence="1">
    <location>
        <begin position="1652"/>
        <end position="1690"/>
    </location>
</feature>
<evidence type="ECO:0000313" key="4">
    <source>
        <dbReference type="Proteomes" id="UP001057375"/>
    </source>
</evidence>
<protein>
    <submittedName>
        <fullName evidence="3">FAM184 family like protein</fullName>
    </submittedName>
</protein>
<dbReference type="Proteomes" id="UP001057375">
    <property type="component" value="Unassembled WGS sequence"/>
</dbReference>
<reference evidence="3" key="1">
    <citation type="submission" date="2022-03" db="EMBL/GenBank/DDBJ databases">
        <title>Draft genome sequence of Aduncisulcus paluster, a free-living microaerophilic Fornicata.</title>
        <authorList>
            <person name="Yuyama I."/>
            <person name="Kume K."/>
            <person name="Tamura T."/>
            <person name="Inagaki Y."/>
            <person name="Hashimoto T."/>
        </authorList>
    </citation>
    <scope>NUCLEOTIDE SEQUENCE</scope>
    <source>
        <strain evidence="3">NY0171</strain>
    </source>
</reference>